<comment type="similarity">
    <text evidence="6">Belongs to the DEAD box helicase family. DDX18/HAS1 subfamily.</text>
</comment>
<evidence type="ECO:0000256" key="2">
    <source>
        <dbReference type="ARBA" id="ARBA00022801"/>
    </source>
</evidence>
<accession>A0A078B3M0</accession>
<evidence type="ECO:0000259" key="11">
    <source>
        <dbReference type="PROSITE" id="PS51192"/>
    </source>
</evidence>
<dbReference type="SMART" id="SM01178">
    <property type="entry name" value="DUF4217"/>
    <property type="match status" value="1"/>
</dbReference>
<keyword evidence="15" id="KW-1185">Reference proteome</keyword>
<reference evidence="14 15" key="1">
    <citation type="submission" date="2014-06" db="EMBL/GenBank/DDBJ databases">
        <authorList>
            <person name="Swart Estienne"/>
        </authorList>
    </citation>
    <scope>NUCLEOTIDE SEQUENCE [LARGE SCALE GENOMIC DNA]</scope>
    <source>
        <strain evidence="14 15">130c</strain>
    </source>
</reference>
<evidence type="ECO:0000256" key="7">
    <source>
        <dbReference type="ARBA" id="ARBA00047984"/>
    </source>
</evidence>
<feature type="compositionally biased region" description="Basic and acidic residues" evidence="10">
    <location>
        <begin position="46"/>
        <end position="73"/>
    </location>
</feature>
<evidence type="ECO:0000256" key="8">
    <source>
        <dbReference type="PROSITE-ProRule" id="PRU00552"/>
    </source>
</evidence>
<dbReference type="GO" id="GO:0003723">
    <property type="term" value="F:RNA binding"/>
    <property type="evidence" value="ECO:0007669"/>
    <property type="project" value="UniProtKB-UniRule"/>
</dbReference>
<dbReference type="GO" id="GO:0005524">
    <property type="term" value="F:ATP binding"/>
    <property type="evidence" value="ECO:0007669"/>
    <property type="project" value="UniProtKB-UniRule"/>
</dbReference>
<feature type="domain" description="Helicase C-terminal" evidence="12">
    <location>
        <begin position="323"/>
        <end position="480"/>
    </location>
</feature>
<dbReference type="PROSITE" id="PS51192">
    <property type="entry name" value="HELICASE_ATP_BIND_1"/>
    <property type="match status" value="1"/>
</dbReference>
<dbReference type="EMBL" id="CCKQ01016954">
    <property type="protein sequence ID" value="CDW88846.1"/>
    <property type="molecule type" value="Genomic_DNA"/>
</dbReference>
<dbReference type="GO" id="GO:0003724">
    <property type="term" value="F:RNA helicase activity"/>
    <property type="evidence" value="ECO:0007669"/>
    <property type="project" value="UniProtKB-EC"/>
</dbReference>
<proteinExistence type="inferred from homology"/>
<dbReference type="SMART" id="SM00490">
    <property type="entry name" value="HELICc"/>
    <property type="match status" value="1"/>
</dbReference>
<dbReference type="InParanoid" id="A0A078B3M0"/>
<dbReference type="InterPro" id="IPR014001">
    <property type="entry name" value="Helicase_ATP-bd"/>
</dbReference>
<feature type="compositionally biased region" description="Basic and acidic residues" evidence="10">
    <location>
        <begin position="1"/>
        <end position="36"/>
    </location>
</feature>
<protein>
    <recommendedName>
        <fullName evidence="9">ATP-dependent RNA helicase</fullName>
        <ecNumber evidence="9">3.6.4.13</ecNumber>
    </recommendedName>
</protein>
<organism evidence="14 15">
    <name type="scientific">Stylonychia lemnae</name>
    <name type="common">Ciliate</name>
    <dbReference type="NCBI Taxonomy" id="5949"/>
    <lineage>
        <taxon>Eukaryota</taxon>
        <taxon>Sar</taxon>
        <taxon>Alveolata</taxon>
        <taxon>Ciliophora</taxon>
        <taxon>Intramacronucleata</taxon>
        <taxon>Spirotrichea</taxon>
        <taxon>Stichotrichia</taxon>
        <taxon>Sporadotrichida</taxon>
        <taxon>Oxytrichidae</taxon>
        <taxon>Stylonychinae</taxon>
        <taxon>Stylonychia</taxon>
    </lineage>
</organism>
<dbReference type="PANTHER" id="PTHR24031">
    <property type="entry name" value="RNA HELICASE"/>
    <property type="match status" value="1"/>
</dbReference>
<dbReference type="InterPro" id="IPR001650">
    <property type="entry name" value="Helicase_C-like"/>
</dbReference>
<evidence type="ECO:0000256" key="6">
    <source>
        <dbReference type="ARBA" id="ARBA00024357"/>
    </source>
</evidence>
<comment type="catalytic activity">
    <reaction evidence="7 9">
        <text>ATP + H2O = ADP + phosphate + H(+)</text>
        <dbReference type="Rhea" id="RHEA:13065"/>
        <dbReference type="ChEBI" id="CHEBI:15377"/>
        <dbReference type="ChEBI" id="CHEBI:15378"/>
        <dbReference type="ChEBI" id="CHEBI:30616"/>
        <dbReference type="ChEBI" id="CHEBI:43474"/>
        <dbReference type="ChEBI" id="CHEBI:456216"/>
        <dbReference type="EC" id="3.6.4.13"/>
    </reaction>
</comment>
<evidence type="ECO:0000256" key="1">
    <source>
        <dbReference type="ARBA" id="ARBA00022741"/>
    </source>
</evidence>
<dbReference type="SUPFAM" id="SSF52540">
    <property type="entry name" value="P-loop containing nucleoside triphosphate hydrolases"/>
    <property type="match status" value="2"/>
</dbReference>
<sequence>METKKILKKQDKLRRKLQEKQKKLEKEEKKPVKVEDSDSDSEPEVEQVRDKKERRLSAVSDKQSEKDNIKIDANEEEKEVDDKADKYFSSLEFKDLPLSEQTLKAVDMLGFKKATEIQARSIPHVLNGRDVLGAAKTGSGKTLAFMIPAVEMLHKAQFTQKKGTGVLIIAPTRELAMQNYKWARDTLQYHNKTHGVVIGGAKRSSEANMLKKGVNLLVATPGRLLDHLQNTQGFVFHNLSMLIIDEADAILKIGFEEEMNQIIKLLPKERVTCLFSATMTKKVEDLCRLSLKNPVLIEVSKDSSTSTVSNLEQGYVVIDPAKKFQLLFTFLKKNLKKKVMVFMSSCNAVKFYSDLLNYVDIPVKDIHGKQKQQKRTSTYFEFCQAETGILLCTDVAQRGLDFPSVDWIIQYDPPDDPEDYIHRVGRTARGADGKGRALLFLLEHEIGFLRYLRLSKIKPNEYEFPENKLATIQDQFMKLIERNYYLNCSAKDGYRSFLQAYASHKQREIFDVNQLDLQKLAQSFGLAAPPRVNLNVKVQGRTVRKNKLKEQLGKRAKPEFRRDNKSSDSRQFSY</sequence>
<dbReference type="OMA" id="LMEFHSQ"/>
<feature type="short sequence motif" description="Q motif" evidence="8">
    <location>
        <begin position="91"/>
        <end position="119"/>
    </location>
</feature>
<dbReference type="OrthoDB" id="10259640at2759"/>
<evidence type="ECO:0000256" key="3">
    <source>
        <dbReference type="ARBA" id="ARBA00022806"/>
    </source>
</evidence>
<dbReference type="Pfam" id="PF00270">
    <property type="entry name" value="DEAD"/>
    <property type="match status" value="1"/>
</dbReference>
<dbReference type="PROSITE" id="PS51195">
    <property type="entry name" value="Q_MOTIF"/>
    <property type="match status" value="1"/>
</dbReference>
<dbReference type="InterPro" id="IPR044773">
    <property type="entry name" value="DDX18/Has1_DEADc"/>
</dbReference>
<evidence type="ECO:0000313" key="14">
    <source>
        <dbReference type="EMBL" id="CDW88846.1"/>
    </source>
</evidence>
<keyword evidence="3 9" id="KW-0347">Helicase</keyword>
<keyword evidence="5 9" id="KW-0694">RNA-binding</keyword>
<gene>
    <name evidence="14" type="primary">Contig3997.g4280</name>
    <name evidence="14" type="ORF">STYLEM_17971</name>
</gene>
<comment type="domain">
    <text evidence="9">The Q motif is unique to and characteristic of the DEAD box family of RNA helicases and controls ATP binding and hydrolysis.</text>
</comment>
<dbReference type="FunFam" id="3.40.50.300:FF:000379">
    <property type="entry name" value="RNA helicase"/>
    <property type="match status" value="1"/>
</dbReference>
<evidence type="ECO:0000259" key="12">
    <source>
        <dbReference type="PROSITE" id="PS51194"/>
    </source>
</evidence>
<evidence type="ECO:0000256" key="4">
    <source>
        <dbReference type="ARBA" id="ARBA00022840"/>
    </source>
</evidence>
<dbReference type="CDD" id="cd17942">
    <property type="entry name" value="DEADc_DDX18"/>
    <property type="match status" value="1"/>
</dbReference>
<dbReference type="InterPro" id="IPR011545">
    <property type="entry name" value="DEAD/DEAH_box_helicase_dom"/>
</dbReference>
<evidence type="ECO:0000313" key="15">
    <source>
        <dbReference type="Proteomes" id="UP000039865"/>
    </source>
</evidence>
<keyword evidence="4 9" id="KW-0067">ATP-binding</keyword>
<evidence type="ECO:0000256" key="9">
    <source>
        <dbReference type="RuleBase" id="RU365068"/>
    </source>
</evidence>
<name>A0A078B3M0_STYLE</name>
<feature type="region of interest" description="Disordered" evidence="10">
    <location>
        <begin position="1"/>
        <end position="77"/>
    </location>
</feature>
<evidence type="ECO:0000256" key="10">
    <source>
        <dbReference type="SAM" id="MobiDB-lite"/>
    </source>
</evidence>
<evidence type="ECO:0000256" key="5">
    <source>
        <dbReference type="ARBA" id="ARBA00022884"/>
    </source>
</evidence>
<dbReference type="InterPro" id="IPR027417">
    <property type="entry name" value="P-loop_NTPase"/>
</dbReference>
<keyword evidence="2 9" id="KW-0378">Hydrolase</keyword>
<dbReference type="Gene3D" id="3.40.50.300">
    <property type="entry name" value="P-loop containing nucleotide triphosphate hydrolases"/>
    <property type="match status" value="2"/>
</dbReference>
<dbReference type="Proteomes" id="UP000039865">
    <property type="component" value="Unassembled WGS sequence"/>
</dbReference>
<dbReference type="FunCoup" id="A0A078B3M0">
    <property type="interactions" value="560"/>
</dbReference>
<keyword evidence="1 9" id="KW-0547">Nucleotide-binding</keyword>
<feature type="region of interest" description="Disordered" evidence="10">
    <location>
        <begin position="547"/>
        <end position="574"/>
    </location>
</feature>
<comment type="function">
    <text evidence="9">RNA helicase.</text>
</comment>
<evidence type="ECO:0000259" key="13">
    <source>
        <dbReference type="PROSITE" id="PS51195"/>
    </source>
</evidence>
<dbReference type="SMART" id="SM00487">
    <property type="entry name" value="DEXDc"/>
    <property type="match status" value="1"/>
</dbReference>
<dbReference type="CDD" id="cd18787">
    <property type="entry name" value="SF2_C_DEAD"/>
    <property type="match status" value="1"/>
</dbReference>
<dbReference type="Pfam" id="PF13959">
    <property type="entry name" value="CTE_SPB4"/>
    <property type="match status" value="1"/>
</dbReference>
<dbReference type="AlphaFoldDB" id="A0A078B3M0"/>
<dbReference type="GO" id="GO:0016787">
    <property type="term" value="F:hydrolase activity"/>
    <property type="evidence" value="ECO:0007669"/>
    <property type="project" value="UniProtKB-KW"/>
</dbReference>
<dbReference type="PROSITE" id="PS51194">
    <property type="entry name" value="HELICASE_CTER"/>
    <property type="match status" value="1"/>
</dbReference>
<dbReference type="InterPro" id="IPR014014">
    <property type="entry name" value="RNA_helicase_DEAD_Q_motif"/>
</dbReference>
<dbReference type="InterPro" id="IPR025313">
    <property type="entry name" value="SPB4-like_CTE"/>
</dbReference>
<dbReference type="EC" id="3.6.4.13" evidence="9"/>
<feature type="domain" description="Helicase ATP-binding" evidence="11">
    <location>
        <begin position="122"/>
        <end position="297"/>
    </location>
</feature>
<feature type="compositionally biased region" description="Basic and acidic residues" evidence="10">
    <location>
        <begin position="548"/>
        <end position="568"/>
    </location>
</feature>
<feature type="domain" description="DEAD-box RNA helicase Q" evidence="13">
    <location>
        <begin position="91"/>
        <end position="119"/>
    </location>
</feature>
<dbReference type="Pfam" id="PF00271">
    <property type="entry name" value="Helicase_C"/>
    <property type="match status" value="1"/>
</dbReference>